<dbReference type="PANTHER" id="PTHR22807">
    <property type="entry name" value="NOP2 YEAST -RELATED NOL1/NOP2/FMU SUN DOMAIN-CONTAINING"/>
    <property type="match status" value="1"/>
</dbReference>
<keyword evidence="4" id="KW-0963">Cytoplasm</keyword>
<dbReference type="KEGG" id="sav:SAV1217"/>
<dbReference type="FunFam" id="3.30.70.1170:FF:000003">
    <property type="entry name" value="16S rRNA (Cytosine(967)-C(5))-methyltransferase RsmB"/>
    <property type="match status" value="1"/>
</dbReference>
<evidence type="ECO:0000256" key="11">
    <source>
        <dbReference type="ARBA" id="ARBA00031088"/>
    </source>
</evidence>
<dbReference type="PRINTS" id="PR02008">
    <property type="entry name" value="RCMTFAMILY"/>
</dbReference>
<comment type="catalytic activity">
    <reaction evidence="12">
        <text>cytidine(967) in 16S rRNA + S-adenosyl-L-methionine = 5-methylcytidine(967) in 16S rRNA + S-adenosyl-L-homocysteine + H(+)</text>
        <dbReference type="Rhea" id="RHEA:42748"/>
        <dbReference type="Rhea" id="RHEA-COMP:10219"/>
        <dbReference type="Rhea" id="RHEA-COMP:10220"/>
        <dbReference type="ChEBI" id="CHEBI:15378"/>
        <dbReference type="ChEBI" id="CHEBI:57856"/>
        <dbReference type="ChEBI" id="CHEBI:59789"/>
        <dbReference type="ChEBI" id="CHEBI:74483"/>
        <dbReference type="ChEBI" id="CHEBI:82748"/>
        <dbReference type="EC" id="2.1.1.176"/>
    </reaction>
</comment>
<evidence type="ECO:0000256" key="9">
    <source>
        <dbReference type="ARBA" id="ARBA00022884"/>
    </source>
</evidence>
<dbReference type="EC" id="2.1.1.176" evidence="3"/>
<organism evidence="15 16">
    <name type="scientific">Staphylococcus aureus (strain Mu50 / ATCC 700699)</name>
    <dbReference type="NCBI Taxonomy" id="158878"/>
    <lineage>
        <taxon>Bacteria</taxon>
        <taxon>Bacillati</taxon>
        <taxon>Bacillota</taxon>
        <taxon>Bacilli</taxon>
        <taxon>Bacillales</taxon>
        <taxon>Staphylococcaceae</taxon>
        <taxon>Staphylococcus</taxon>
    </lineage>
</organism>
<reference evidence="15 16" key="1">
    <citation type="journal article" date="2001" name="Lancet">
        <title>Whole genome sequencing of meticillin-resistant Staphylococcus aureus.</title>
        <authorList>
            <person name="Kuroda M."/>
            <person name="Ohta T."/>
            <person name="Uchiyama I."/>
            <person name="Baba T."/>
            <person name="Yuzawa H."/>
            <person name="Kobayashi I."/>
            <person name="Cui L."/>
            <person name="Oguchi A."/>
            <person name="Aoki K."/>
            <person name="Nagai Y."/>
            <person name="Lian J."/>
            <person name="Ito T."/>
            <person name="Kanamori M."/>
            <person name="Matsumaru H."/>
            <person name="Maruyama A."/>
            <person name="Murakami H."/>
            <person name="Hosoyama A."/>
            <person name="Mizutani-Ui Y."/>
            <person name="Takahashi N.K."/>
            <person name="Sawano T."/>
            <person name="Inoue R."/>
            <person name="Kaito C."/>
            <person name="Sekimizu K."/>
            <person name="Hirakawa H."/>
            <person name="Kuhara S."/>
            <person name="Goto S."/>
            <person name="Yabuzaki J."/>
            <person name="Kanehisa M."/>
            <person name="Yamashita A."/>
            <person name="Oshima K."/>
            <person name="Furuya K."/>
            <person name="Yoshino C."/>
            <person name="Shiba T."/>
            <person name="Hattori M."/>
            <person name="Ogasawara N."/>
            <person name="Hayashi H."/>
            <person name="Hiramatsu K."/>
        </authorList>
    </citation>
    <scope>NUCLEOTIDE SEQUENCE [LARGE SCALE GENOMIC DNA]</scope>
    <source>
        <strain evidence="16">Mu50 / ATCC 700699</strain>
    </source>
</reference>
<evidence type="ECO:0000256" key="3">
    <source>
        <dbReference type="ARBA" id="ARBA00012140"/>
    </source>
</evidence>
<keyword evidence="7 13" id="KW-0808">Transferase</keyword>
<proteinExistence type="inferred from homology"/>
<evidence type="ECO:0000256" key="8">
    <source>
        <dbReference type="ARBA" id="ARBA00022691"/>
    </source>
</evidence>
<feature type="domain" description="SAM-dependent MTase RsmB/NOP-type" evidence="14">
    <location>
        <begin position="193"/>
        <end position="459"/>
    </location>
</feature>
<dbReference type="NCBIfam" id="TIGR00563">
    <property type="entry name" value="rsmB"/>
    <property type="match status" value="1"/>
</dbReference>
<keyword evidence="5" id="KW-0698">rRNA processing</keyword>
<feature type="active site" description="Nucleophile" evidence="13">
    <location>
        <position position="401"/>
    </location>
</feature>
<dbReference type="GO" id="GO:0006355">
    <property type="term" value="P:regulation of DNA-templated transcription"/>
    <property type="evidence" value="ECO:0007669"/>
    <property type="project" value="InterPro"/>
</dbReference>
<evidence type="ECO:0000259" key="14">
    <source>
        <dbReference type="PROSITE" id="PS51686"/>
    </source>
</evidence>
<gene>
    <name evidence="15" type="ordered locus">SAV1217</name>
</gene>
<dbReference type="InterPro" id="IPR001678">
    <property type="entry name" value="MeTrfase_RsmB-F_NOP2_dom"/>
</dbReference>
<name>A0A0H3JV15_STAAM</name>
<dbReference type="Pfam" id="PF01029">
    <property type="entry name" value="NusB"/>
    <property type="match status" value="1"/>
</dbReference>
<evidence type="ECO:0000256" key="13">
    <source>
        <dbReference type="PROSITE-ProRule" id="PRU01023"/>
    </source>
</evidence>
<feature type="binding site" evidence="13">
    <location>
        <begin position="282"/>
        <end position="288"/>
    </location>
    <ligand>
        <name>S-adenosyl-L-methionine</name>
        <dbReference type="ChEBI" id="CHEBI:59789"/>
    </ligand>
</feature>
<dbReference type="AlphaFoldDB" id="A0A0H3JV15"/>
<dbReference type="InterPro" id="IPR054728">
    <property type="entry name" value="RsmB-like_ferredoxin"/>
</dbReference>
<dbReference type="InterPro" id="IPR035926">
    <property type="entry name" value="NusB-like_sf"/>
</dbReference>
<evidence type="ECO:0000256" key="12">
    <source>
        <dbReference type="ARBA" id="ARBA00047283"/>
    </source>
</evidence>
<feature type="binding site" evidence="13">
    <location>
        <position position="348"/>
    </location>
    <ligand>
        <name>S-adenosyl-L-methionine</name>
        <dbReference type="ChEBI" id="CHEBI:59789"/>
    </ligand>
</feature>
<dbReference type="CDD" id="cd02440">
    <property type="entry name" value="AdoMet_MTases"/>
    <property type="match status" value="1"/>
</dbReference>
<dbReference type="GO" id="GO:0003723">
    <property type="term" value="F:RNA binding"/>
    <property type="evidence" value="ECO:0007669"/>
    <property type="project" value="UniProtKB-UniRule"/>
</dbReference>
<dbReference type="GO" id="GO:0005737">
    <property type="term" value="C:cytoplasm"/>
    <property type="evidence" value="ECO:0007669"/>
    <property type="project" value="UniProtKB-SubCell"/>
</dbReference>
<dbReference type="FunFam" id="1.10.940.10:FF:000006">
    <property type="entry name" value="16S rRNA (Cytosine(967)-C(5))-methyltransferase RsmB"/>
    <property type="match status" value="1"/>
</dbReference>
<evidence type="ECO:0000256" key="10">
    <source>
        <dbReference type="ARBA" id="ARBA00030399"/>
    </source>
</evidence>
<dbReference type="PhylomeDB" id="A0A0H3JV15"/>
<feature type="binding site" evidence="13">
    <location>
        <position position="306"/>
    </location>
    <ligand>
        <name>S-adenosyl-L-methionine</name>
        <dbReference type="ChEBI" id="CHEBI:59789"/>
    </ligand>
</feature>
<dbReference type="Pfam" id="PF22458">
    <property type="entry name" value="RsmF-B_ferredox"/>
    <property type="match status" value="1"/>
</dbReference>
<dbReference type="Gene3D" id="1.10.940.10">
    <property type="entry name" value="NusB-like"/>
    <property type="match status" value="1"/>
</dbReference>
<dbReference type="InterPro" id="IPR006027">
    <property type="entry name" value="NusB_RsmB_TIM44"/>
</dbReference>
<dbReference type="FunFam" id="3.40.50.150:FF:000022">
    <property type="entry name" value="Ribosomal RNA small subunit methyltransferase B"/>
    <property type="match status" value="1"/>
</dbReference>
<evidence type="ECO:0000313" key="16">
    <source>
        <dbReference type="Proteomes" id="UP000002481"/>
    </source>
</evidence>
<evidence type="ECO:0000256" key="1">
    <source>
        <dbReference type="ARBA" id="ARBA00002724"/>
    </source>
</evidence>
<dbReference type="HOGENOM" id="CLU_005316_0_1_9"/>
<dbReference type="Pfam" id="PF01189">
    <property type="entry name" value="Methyltr_RsmB-F"/>
    <property type="match status" value="1"/>
</dbReference>
<dbReference type="InterPro" id="IPR029063">
    <property type="entry name" value="SAM-dependent_MTases_sf"/>
</dbReference>
<dbReference type="Proteomes" id="UP000002481">
    <property type="component" value="Chromosome"/>
</dbReference>
<keyword evidence="6 13" id="KW-0489">Methyltransferase</keyword>
<keyword evidence="8 13" id="KW-0949">S-adenosyl-L-methionine</keyword>
<dbReference type="SUPFAM" id="SSF48013">
    <property type="entry name" value="NusB-like"/>
    <property type="match status" value="1"/>
</dbReference>
<evidence type="ECO:0000313" key="15">
    <source>
        <dbReference type="EMBL" id="BAB57379.1"/>
    </source>
</evidence>
<accession>A0A0H3JV15</accession>
<dbReference type="EMBL" id="BA000017">
    <property type="protein sequence ID" value="BAB57379.1"/>
    <property type="molecule type" value="Genomic_DNA"/>
</dbReference>
<comment type="subcellular location">
    <subcellularLocation>
        <location evidence="2">Cytoplasm</location>
    </subcellularLocation>
</comment>
<protein>
    <recommendedName>
        <fullName evidence="3">16S rRNA (cytosine(967)-C(5))-methyltransferase</fullName>
        <ecNumber evidence="3">2.1.1.176</ecNumber>
    </recommendedName>
    <alternativeName>
        <fullName evidence="10">16S rRNA m5C967 methyltransferase</fullName>
    </alternativeName>
    <alternativeName>
        <fullName evidence="11">rRNA (cytosine-C(5)-)-methyltransferase RsmB</fullName>
    </alternativeName>
</protein>
<dbReference type="InterPro" id="IPR023267">
    <property type="entry name" value="RCMT"/>
</dbReference>
<dbReference type="PANTHER" id="PTHR22807:SF53">
    <property type="entry name" value="RIBOSOMAL RNA SMALL SUBUNIT METHYLTRANSFERASE B-RELATED"/>
    <property type="match status" value="1"/>
</dbReference>
<dbReference type="Gene3D" id="3.40.50.150">
    <property type="entry name" value="Vaccinia Virus protein VP39"/>
    <property type="match status" value="1"/>
</dbReference>
<evidence type="ECO:0000256" key="4">
    <source>
        <dbReference type="ARBA" id="ARBA00022490"/>
    </source>
</evidence>
<dbReference type="PROSITE" id="PS51686">
    <property type="entry name" value="SAM_MT_RSMB_NOP"/>
    <property type="match status" value="1"/>
</dbReference>
<feature type="binding site" evidence="13">
    <location>
        <position position="333"/>
    </location>
    <ligand>
        <name>S-adenosyl-L-methionine</name>
        <dbReference type="ChEBI" id="CHEBI:59789"/>
    </ligand>
</feature>
<keyword evidence="9 13" id="KW-0694">RNA-binding</keyword>
<sequence length="461" mass="53291">MSWEKENVSCQLFKWCAKHTSREETYMIENVRSLAFDTIQDILNEGAYSNLRINEVLSENELNAMDKALFTEIVYGTVKRKYTLDFYLKPFVKTKIKAWVRQLLWMSIYQYVYLDKVPNHAIINEAVEIAKERGGYHNGNVVNGILRTMMRSDLPDFNEIADPKKRMAIEYSMPKWIIDHWATHYGLEETETILQSFLETTSTTVRANLTRASLDDIIEKLQDEGYDVEKDHDLPYCLHIGGQPIIHSRSFKDGFVSIQDKSSMFVAHIMNVDRHDHVLDACSAPGGKACHIAEVLMPEGQVDASDIHDHKIDLINFNIKKLRLTNIKAFQHDATKPYDKTYDKILVDAPCSGLGVMRHKPEIKYTQSKQHIESLVELQLEILENVKNNVKIGGEIIYSTCTIEQLENENVIYTFLKNNKNFEFEPFQHPITGELVKTLQIMPQDFNSDGFFITKIKRKDN</sequence>
<dbReference type="GO" id="GO:0008649">
    <property type="term" value="F:rRNA methyltransferase activity"/>
    <property type="evidence" value="ECO:0007669"/>
    <property type="project" value="InterPro"/>
</dbReference>
<evidence type="ECO:0000256" key="2">
    <source>
        <dbReference type="ARBA" id="ARBA00004496"/>
    </source>
</evidence>
<comment type="function">
    <text evidence="1">Specifically methylates the cytosine at position 967 (m5C967) of 16S rRNA.</text>
</comment>
<evidence type="ECO:0000256" key="7">
    <source>
        <dbReference type="ARBA" id="ARBA00022679"/>
    </source>
</evidence>
<evidence type="ECO:0000256" key="6">
    <source>
        <dbReference type="ARBA" id="ARBA00022603"/>
    </source>
</evidence>
<evidence type="ECO:0000256" key="5">
    <source>
        <dbReference type="ARBA" id="ARBA00022552"/>
    </source>
</evidence>
<dbReference type="InterPro" id="IPR004573">
    <property type="entry name" value="rRNA_ssu_MeTfrase_B"/>
</dbReference>
<dbReference type="SUPFAM" id="SSF53335">
    <property type="entry name" value="S-adenosyl-L-methionine-dependent methyltransferases"/>
    <property type="match status" value="1"/>
</dbReference>
<dbReference type="Gene3D" id="3.30.70.1170">
    <property type="entry name" value="Sun protein, domain 3"/>
    <property type="match status" value="1"/>
</dbReference>
<comment type="similarity">
    <text evidence="13">Belongs to the class I-like SAM-binding methyltransferase superfamily. RsmB/NOP family.</text>
</comment>
<dbReference type="NCBIfam" id="NF011494">
    <property type="entry name" value="PRK14902.1"/>
    <property type="match status" value="1"/>
</dbReference>
<dbReference type="InterPro" id="IPR049560">
    <property type="entry name" value="MeTrfase_RsmB-F_NOP2_cat"/>
</dbReference>